<evidence type="ECO:0000313" key="2">
    <source>
        <dbReference type="EMBL" id="KAF9449617.1"/>
    </source>
</evidence>
<evidence type="ECO:0000313" key="3">
    <source>
        <dbReference type="Proteomes" id="UP000807342"/>
    </source>
</evidence>
<feature type="compositionally biased region" description="Pro residues" evidence="1">
    <location>
        <begin position="789"/>
        <end position="798"/>
    </location>
</feature>
<feature type="region of interest" description="Disordered" evidence="1">
    <location>
        <begin position="612"/>
        <end position="653"/>
    </location>
</feature>
<accession>A0A9P6C321</accession>
<feature type="region of interest" description="Disordered" evidence="1">
    <location>
        <begin position="220"/>
        <end position="264"/>
    </location>
</feature>
<sequence>MSPSRDRKLNQTRFAFDPLFSYLQTQRVSTTGIQSSSGDNLAVRETGVCWRPPTVAAPSNEQQASQQVPSIRLISAIPSAVGMSSDGGSSPSLSFESSWASISPSMIAPKLDAPARKRLVPKKSKLGLLGVGQKGKDLSDVARRAGADSSSTRGGFEIYVDPTNDPELGDIVVVKKQKSRGALDGMNWGALGEVTNVPNAPKNGPAPSAMLKVKEEEKKWWSIGRGRKDSKEKDRKENVKRAKSPEMAMRSKTPEPLKLNQDGRARFNSLDSGILLNMPINMGFPNAKVSTASEPGLPPHLPAQRSFTPESLKEACREPSPAPPPSRSGTPAPTLNGFLAPPNIASNSKEQGSIALRAIRSMGVNENGAKEGTIREKKNKKEKKDKKEKRERKEKRENKESTVRDKERKEKREKRDVEGTVRLSISSFEAEPVRKHSAQTLGKKKRLPGSTASSGLGARPKERMGSTMSTASSLRPMSMASSSGASASTRESRGSVRWDEQGLESDKREIQKEKKEKRKKKKEEGEDSKRLVEGRRRISITEVFPEVASSQGHGDTDIDQDMEIQKRFSTAFPIVTIQEATVDGHGDESEEIHDSLVYGGILKEGEKIEEPRQTPVKRQRVRPMSEQMLGRARPRAVYEDEEDLTPLRPPPLPANILGSVRSTANLEGSPLKKVQLGNDSPLKNKSPSTIHHDLKGLSLRSTIALITSLRPYAQSRGSAMKTLTTPAFASNTVTRSRPIAPWPVLLQQVPPMKERKSTKDSNKENALPRESPSKVGTWKKGHKRTMTPGPEPEPAPVFHPLRPPKARTMRVPDAFDGKATLKPSASSIFGSSTGTSKANATKGSLSSPASLGRRASAFLRKRCSLLPVPVDVSMGDLSFSSPGSGSRSGSDVATSMAAPAEKRRRMPATLGGSDVSCYAVPELDASDPDSDIPDELQFILKANYDRGEEDDTFDIKRRFIRDDVEDDDDDEVEHPRSVDPPFEDLQLPPEMMDTPIFRASLTSEGGVQGEIDDVEHGDAEFDPDVDTKKSFDFTGELQKLNESGASDRRSFVEQLEKAFRTPAKVDLRSDFGGLLRVEVPPVPPLSLDIASRVPPVPPLPLDIASRGISSRVSLDFSRLSTGEDSMDKSVNLEQSQMEWTKDEQEDDEPEAFDMYEVSRLVDVKEPTFFSLPSSKCEETGGEKDSTSRLNIETISNLVDVEEPTNMFSSSLDIDSANETGHVIVSTDPSEVADMTFSSRSSKFGGLTRPGISEQPKRSVETLTLSDIIPPPSHVRSLSSPSSPSILAKVSDIPQPRPRKFLQVRKSTYRHSQASSIASFTGLDSFEELRRGFEFNPNRPTFYPPPHDSGLSIASVSSYGHVINPGVPDPFDFGLPSLQERPSSESLSTMSFSIDDTFSFLNHASRRRRVDSDASSFYFHDPTARPGHRRNDFYNRSFGTHRRNDSSASMGSRSAWRSSHRFNTSVDSILSDFSAMRLGRPGLGDKMFGTIDQVWPPTSISASPAEIVFIQMPQQPTYDSIMDVDKRTSMDISDSIFDKTGQRTSILSEDSVFGYDSDSRIQPGQLPPHQFRPLSFISMNSVHSSAKDNDTMITMLGGGHVRRSSLGSIMEASPCARVEKRKHSVFQGVKASADEYDSPNKARIVERPSISPSFQFGSERMIHGLLERRSLEDSCLAGDGEDISISLRPVPVFTRPPPASRSRSSTCTSSSGGDTPPLSASDGSSVSGSSMSSIDLAEIDAMLSNTTHPVSTLQHARTRARARGHGHRRRYSHVRASQSNSVYETIEEELPSAVTSPAHSVMTEKTSSPTQSQPVFIVESDMASIHSTPDETVSIWDDERGIIALRRYYALQDEVQSTVTESKRVWSDTPFPVSAVQSFEPPHHAEGMKALLEHSVQTYGPLPSELRPHRIRSRRDSRPSPYPQSRPPKVTNSPEMLRPSAPFSDAGRHSLVTPVLQQALLNKKMNVPVAAPILDSIKSLPPLIPHDENTRKPELTQDNKRGITRPRVASNARRTALGWTKRSTGPKGSTEPANITGGKLSTGASTMSTDQKENVVGMGNIITPGDNLRFSRPRPKGRPTPASTTRKVQRPIRV</sequence>
<evidence type="ECO:0000256" key="1">
    <source>
        <dbReference type="SAM" id="MobiDB-lite"/>
    </source>
</evidence>
<feature type="compositionally biased region" description="Polar residues" evidence="1">
    <location>
        <begin position="823"/>
        <end position="849"/>
    </location>
</feature>
<feature type="compositionally biased region" description="Low complexity" evidence="1">
    <location>
        <begin position="1718"/>
        <end position="1730"/>
    </location>
</feature>
<feature type="compositionally biased region" description="Polar residues" evidence="1">
    <location>
        <begin position="2020"/>
        <end position="2032"/>
    </location>
</feature>
<protein>
    <submittedName>
        <fullName evidence="2">Uncharacterized protein</fullName>
    </submittedName>
</protein>
<feature type="region of interest" description="Disordered" evidence="1">
    <location>
        <begin position="1686"/>
        <end position="1730"/>
    </location>
</feature>
<feature type="compositionally biased region" description="Basic residues" evidence="1">
    <location>
        <begin position="377"/>
        <end position="393"/>
    </location>
</feature>
<feature type="region of interest" description="Disordered" evidence="1">
    <location>
        <begin position="1983"/>
        <end position="2093"/>
    </location>
</feature>
<dbReference type="Proteomes" id="UP000807342">
    <property type="component" value="Unassembled WGS sequence"/>
</dbReference>
<feature type="compositionally biased region" description="Basic and acidic residues" evidence="1">
    <location>
        <begin position="490"/>
        <end position="514"/>
    </location>
</feature>
<feature type="compositionally biased region" description="Low complexity" evidence="1">
    <location>
        <begin position="879"/>
        <end position="890"/>
    </location>
</feature>
<feature type="compositionally biased region" description="Basic residues" evidence="1">
    <location>
        <begin position="1755"/>
        <end position="1772"/>
    </location>
</feature>
<proteinExistence type="predicted"/>
<feature type="compositionally biased region" description="Basic and acidic residues" evidence="1">
    <location>
        <begin position="752"/>
        <end position="767"/>
    </location>
</feature>
<feature type="compositionally biased region" description="Basic and acidic residues" evidence="1">
    <location>
        <begin position="1984"/>
        <end position="2000"/>
    </location>
</feature>
<feature type="region of interest" description="Disordered" evidence="1">
    <location>
        <begin position="964"/>
        <end position="989"/>
    </location>
</feature>
<feature type="compositionally biased region" description="Low complexity" evidence="1">
    <location>
        <begin position="1699"/>
        <end position="1710"/>
    </location>
</feature>
<feature type="region of interest" description="Disordered" evidence="1">
    <location>
        <begin position="750"/>
        <end position="798"/>
    </location>
</feature>
<organism evidence="2 3">
    <name type="scientific">Macrolepiota fuliginosa MF-IS2</name>
    <dbReference type="NCBI Taxonomy" id="1400762"/>
    <lineage>
        <taxon>Eukaryota</taxon>
        <taxon>Fungi</taxon>
        <taxon>Dikarya</taxon>
        <taxon>Basidiomycota</taxon>
        <taxon>Agaricomycotina</taxon>
        <taxon>Agaricomycetes</taxon>
        <taxon>Agaricomycetidae</taxon>
        <taxon>Agaricales</taxon>
        <taxon>Agaricineae</taxon>
        <taxon>Agaricaceae</taxon>
        <taxon>Macrolepiota</taxon>
    </lineage>
</organism>
<feature type="compositionally biased region" description="Basic and acidic residues" evidence="1">
    <location>
        <begin position="394"/>
        <end position="419"/>
    </location>
</feature>
<name>A0A9P6C321_9AGAR</name>
<feature type="region of interest" description="Disordered" evidence="1">
    <location>
        <begin position="879"/>
        <end position="913"/>
    </location>
</feature>
<feature type="compositionally biased region" description="Basic and acidic residues" evidence="1">
    <location>
        <begin position="220"/>
        <end position="244"/>
    </location>
</feature>
<feature type="compositionally biased region" description="Basic and acidic residues" evidence="1">
    <location>
        <begin position="522"/>
        <end position="533"/>
    </location>
</feature>
<feature type="region of interest" description="Disordered" evidence="1">
    <location>
        <begin position="1747"/>
        <end position="1777"/>
    </location>
</feature>
<dbReference type="EMBL" id="MU151125">
    <property type="protein sequence ID" value="KAF9449617.1"/>
    <property type="molecule type" value="Genomic_DNA"/>
</dbReference>
<comment type="caution">
    <text evidence="2">The sequence shown here is derived from an EMBL/GenBank/DDBJ whole genome shotgun (WGS) entry which is preliminary data.</text>
</comment>
<gene>
    <name evidence="2" type="ORF">P691DRAFT_799115</name>
</gene>
<reference evidence="2" key="1">
    <citation type="submission" date="2020-11" db="EMBL/GenBank/DDBJ databases">
        <authorList>
            <consortium name="DOE Joint Genome Institute"/>
            <person name="Ahrendt S."/>
            <person name="Riley R."/>
            <person name="Andreopoulos W."/>
            <person name="Labutti K."/>
            <person name="Pangilinan J."/>
            <person name="Ruiz-Duenas F.J."/>
            <person name="Barrasa J.M."/>
            <person name="Sanchez-Garcia M."/>
            <person name="Camarero S."/>
            <person name="Miyauchi S."/>
            <person name="Serrano A."/>
            <person name="Linde D."/>
            <person name="Babiker R."/>
            <person name="Drula E."/>
            <person name="Ayuso-Fernandez I."/>
            <person name="Pacheco R."/>
            <person name="Padilla G."/>
            <person name="Ferreira P."/>
            <person name="Barriuso J."/>
            <person name="Kellner H."/>
            <person name="Castanera R."/>
            <person name="Alfaro M."/>
            <person name="Ramirez L."/>
            <person name="Pisabarro A.G."/>
            <person name="Kuo A."/>
            <person name="Tritt A."/>
            <person name="Lipzen A."/>
            <person name="He G."/>
            <person name="Yan M."/>
            <person name="Ng V."/>
            <person name="Cullen D."/>
            <person name="Martin F."/>
            <person name="Rosso M.-N."/>
            <person name="Henrissat B."/>
            <person name="Hibbett D."/>
            <person name="Martinez A.T."/>
            <person name="Grigoriev I.V."/>
        </authorList>
    </citation>
    <scope>NUCLEOTIDE SEQUENCE</scope>
    <source>
        <strain evidence="2">MF-IS2</strain>
    </source>
</reference>
<keyword evidence="3" id="KW-1185">Reference proteome</keyword>
<dbReference type="OrthoDB" id="2563277at2759"/>
<feature type="region of interest" description="Disordered" evidence="1">
    <location>
        <begin position="1899"/>
        <end position="1946"/>
    </location>
</feature>
<feature type="compositionally biased region" description="Low complexity" evidence="1">
    <location>
        <begin position="471"/>
        <end position="489"/>
    </location>
</feature>
<feature type="region of interest" description="Disordered" evidence="1">
    <location>
        <begin position="280"/>
        <end position="533"/>
    </location>
</feature>
<feature type="region of interest" description="Disordered" evidence="1">
    <location>
        <begin position="817"/>
        <end position="849"/>
    </location>
</feature>